<evidence type="ECO:0000259" key="6">
    <source>
        <dbReference type="Pfam" id="PF14905"/>
    </source>
</evidence>
<evidence type="ECO:0000313" key="7">
    <source>
        <dbReference type="EMBL" id="MBK9715993.1"/>
    </source>
</evidence>
<dbReference type="InterPro" id="IPR037066">
    <property type="entry name" value="Plug_dom_sf"/>
</dbReference>
<keyword evidence="3" id="KW-0998">Cell outer membrane</keyword>
<dbReference type="SUPFAM" id="SSF56935">
    <property type="entry name" value="Porins"/>
    <property type="match status" value="1"/>
</dbReference>
<accession>A0A9D7XFR9</accession>
<dbReference type="Gene3D" id="2.60.40.1120">
    <property type="entry name" value="Carboxypeptidase-like, regulatory domain"/>
    <property type="match status" value="1"/>
</dbReference>
<evidence type="ECO:0000256" key="1">
    <source>
        <dbReference type="ARBA" id="ARBA00004442"/>
    </source>
</evidence>
<evidence type="ECO:0000259" key="5">
    <source>
        <dbReference type="Pfam" id="PF07715"/>
    </source>
</evidence>
<sequence>MMSKFGIFSIILFSSFWTLTAQSNYSIQGKIIDADYKPIDLATVSLSEEQADSIFTSDYTDLDGSFELSKVPEGRYILQVFLRGYEPLSRNLIIAGQQQQINIDDIVLMSDLHLLEQVTVTAKIPFVERKIDRMVVNTDAILAAASLNVLEILELAPGVTLDQNESIRLKGRSGVAVFIDNKPSYLSGQELANYLKSLPASTIKQIEIMTNPSAKYEAAGNSGVINIITKRTKVLGFHGNTVLSVQQGQYTRSNNSLNLNLNQHKISVYANINGGIRNSFQDLNINRFYRNDLNIPTSSFAQNSFIVKDGQSANAKIGFDYYVTNNTTVGVSARGLLNPTGDHTNNVAYVRDDQSALINRVVADNTTESNFENATFNLYFNKQLDTFGTTLTMDADYVTYHSVSEQLFKNYLYNANGILGYQDQINGRIPSDINIYAFKIDFTKPLNKVSKFEMGVKSAFTETDNEAIYTNTIANLTVPDYDLSSRFLYMEWIHAAYLNYSRNFNRIEMQFGLRAETTHLKGNQLGNVEKEDTSFTRTYTNLFPTFYASWQADASGRHIWGLSFGRRIDRPFFQDLNPFISPLDKFTFYSGNPNLLPTYSANFSLSYSFNNFINTSLNYSITTDGINETLEIKDSIYYSRPGNISTNDAVSLSLDASKSICKWYRMNLYLELGHQIYKSDLYSQKLNAEGNYYVASLNNSFQFVKGWNAEIRGDYQSDFVYAQLLIKSFGTLNFSLQKKILQDKGNLKLGVSDILYTRRADGIMNNLRNTAADWNSRLDTRSVSLSF</sequence>
<feature type="non-terminal residue" evidence="7">
    <location>
        <position position="787"/>
    </location>
</feature>
<protein>
    <submittedName>
        <fullName evidence="7">Outer membrane beta-barrel protein</fullName>
    </submittedName>
</protein>
<dbReference type="GO" id="GO:0009279">
    <property type="term" value="C:cell outer membrane"/>
    <property type="evidence" value="ECO:0007669"/>
    <property type="project" value="UniProtKB-SubCell"/>
</dbReference>
<comment type="subcellular location">
    <subcellularLocation>
        <location evidence="1">Cell outer membrane</location>
    </subcellularLocation>
</comment>
<reference evidence="7 8" key="1">
    <citation type="submission" date="2020-10" db="EMBL/GenBank/DDBJ databases">
        <title>Connecting structure to function with the recovery of over 1000 high-quality activated sludge metagenome-assembled genomes encoding full-length rRNA genes using long-read sequencing.</title>
        <authorList>
            <person name="Singleton C.M."/>
            <person name="Petriglieri F."/>
            <person name="Kristensen J.M."/>
            <person name="Kirkegaard R.H."/>
            <person name="Michaelsen T.Y."/>
            <person name="Andersen M.H."/>
            <person name="Karst S.M."/>
            <person name="Dueholm M.S."/>
            <person name="Nielsen P.H."/>
            <person name="Albertsen M."/>
        </authorList>
    </citation>
    <scope>NUCLEOTIDE SEQUENCE [LARGE SCALE GENOMIC DNA]</scope>
    <source>
        <strain evidence="7">Ribe_18-Q3-R11-54_BAT3C.373</strain>
    </source>
</reference>
<organism evidence="7 8">
    <name type="scientific">Candidatus Defluviibacterium haderslevense</name>
    <dbReference type="NCBI Taxonomy" id="2981993"/>
    <lineage>
        <taxon>Bacteria</taxon>
        <taxon>Pseudomonadati</taxon>
        <taxon>Bacteroidota</taxon>
        <taxon>Saprospiria</taxon>
        <taxon>Saprospirales</taxon>
        <taxon>Saprospiraceae</taxon>
        <taxon>Candidatus Defluviibacterium</taxon>
    </lineage>
</organism>
<dbReference type="InterPro" id="IPR012910">
    <property type="entry name" value="Plug_dom"/>
</dbReference>
<dbReference type="InterPro" id="IPR036942">
    <property type="entry name" value="Beta-barrel_TonB_sf"/>
</dbReference>
<dbReference type="Gene3D" id="2.170.130.10">
    <property type="entry name" value="TonB-dependent receptor, plug domain"/>
    <property type="match status" value="1"/>
</dbReference>
<dbReference type="InterPro" id="IPR041700">
    <property type="entry name" value="OMP_b-brl_3"/>
</dbReference>
<keyword evidence="4" id="KW-0732">Signal</keyword>
<comment type="caution">
    <text evidence="7">The sequence shown here is derived from an EMBL/GenBank/DDBJ whole genome shotgun (WGS) entry which is preliminary data.</text>
</comment>
<dbReference type="Gene3D" id="2.40.170.20">
    <property type="entry name" value="TonB-dependent receptor, beta-barrel domain"/>
    <property type="match status" value="1"/>
</dbReference>
<feature type="chain" id="PRO_5039546813" evidence="4">
    <location>
        <begin position="22"/>
        <end position="787"/>
    </location>
</feature>
<evidence type="ECO:0000256" key="2">
    <source>
        <dbReference type="ARBA" id="ARBA00023136"/>
    </source>
</evidence>
<feature type="signal peptide" evidence="4">
    <location>
        <begin position="1"/>
        <end position="21"/>
    </location>
</feature>
<feature type="domain" description="TonB-dependent receptor plug" evidence="5">
    <location>
        <begin position="135"/>
        <end position="224"/>
    </location>
</feature>
<keyword evidence="2" id="KW-0472">Membrane</keyword>
<evidence type="ECO:0000256" key="3">
    <source>
        <dbReference type="ARBA" id="ARBA00023237"/>
    </source>
</evidence>
<dbReference type="EMBL" id="JADKFW010000004">
    <property type="protein sequence ID" value="MBK9715993.1"/>
    <property type="molecule type" value="Genomic_DNA"/>
</dbReference>
<dbReference type="Pfam" id="PF07715">
    <property type="entry name" value="Plug"/>
    <property type="match status" value="1"/>
</dbReference>
<evidence type="ECO:0000313" key="8">
    <source>
        <dbReference type="Proteomes" id="UP000808349"/>
    </source>
</evidence>
<dbReference type="Proteomes" id="UP000808349">
    <property type="component" value="Unassembled WGS sequence"/>
</dbReference>
<proteinExistence type="predicted"/>
<evidence type="ECO:0000256" key="4">
    <source>
        <dbReference type="SAM" id="SignalP"/>
    </source>
</evidence>
<name>A0A9D7XFR9_9BACT</name>
<dbReference type="Pfam" id="PF14905">
    <property type="entry name" value="OMP_b-brl_3"/>
    <property type="match status" value="1"/>
</dbReference>
<feature type="domain" description="Outer membrane protein beta-barrel" evidence="6">
    <location>
        <begin position="383"/>
        <end position="787"/>
    </location>
</feature>
<dbReference type="SUPFAM" id="SSF49464">
    <property type="entry name" value="Carboxypeptidase regulatory domain-like"/>
    <property type="match status" value="1"/>
</dbReference>
<dbReference type="InterPro" id="IPR008969">
    <property type="entry name" value="CarboxyPept-like_regulatory"/>
</dbReference>
<dbReference type="Pfam" id="PF13715">
    <property type="entry name" value="CarbopepD_reg_2"/>
    <property type="match status" value="1"/>
</dbReference>
<dbReference type="AlphaFoldDB" id="A0A9D7XFR9"/>
<gene>
    <name evidence="7" type="ORF">IPO85_00410</name>
</gene>